<feature type="compositionally biased region" description="Basic residues" evidence="1">
    <location>
        <begin position="24"/>
        <end position="44"/>
    </location>
</feature>
<accession>A0A918XHW7</accession>
<evidence type="ECO:0000313" key="2">
    <source>
        <dbReference type="EMBL" id="GHD32708.1"/>
    </source>
</evidence>
<gene>
    <name evidence="2" type="ORF">GCM10007147_36590</name>
</gene>
<keyword evidence="3" id="KW-1185">Reference proteome</keyword>
<dbReference type="AlphaFoldDB" id="A0A918XHW7"/>
<comment type="caution">
    <text evidence="2">The sequence shown here is derived from an EMBL/GenBank/DDBJ whole genome shotgun (WGS) entry which is preliminary data.</text>
</comment>
<protein>
    <submittedName>
        <fullName evidence="2">Uncharacterized protein</fullName>
    </submittedName>
</protein>
<proteinExistence type="predicted"/>
<evidence type="ECO:0000313" key="3">
    <source>
        <dbReference type="Proteomes" id="UP000654947"/>
    </source>
</evidence>
<dbReference type="Proteomes" id="UP000654947">
    <property type="component" value="Unassembled WGS sequence"/>
</dbReference>
<feature type="compositionally biased region" description="Pro residues" evidence="1">
    <location>
        <begin position="166"/>
        <end position="180"/>
    </location>
</feature>
<reference evidence="2 3" key="1">
    <citation type="journal article" date="2014" name="Int. J. Syst. Evol. Microbiol.">
        <title>Complete genome sequence of Corynebacterium casei LMG S-19264T (=DSM 44701T), isolated from a smear-ripened cheese.</title>
        <authorList>
            <consortium name="US DOE Joint Genome Institute (JGI-PGF)"/>
            <person name="Walter F."/>
            <person name="Albersmeier A."/>
            <person name="Kalinowski J."/>
            <person name="Ruckert C."/>
        </authorList>
    </citation>
    <scope>NUCLEOTIDE SEQUENCE [LARGE SCALE GENOMIC DNA]</scope>
    <source>
        <strain evidence="2 3">KCTC 19473</strain>
    </source>
</reference>
<dbReference type="EMBL" id="BMXL01000024">
    <property type="protein sequence ID" value="GHD32708.1"/>
    <property type="molecule type" value="Genomic_DNA"/>
</dbReference>
<evidence type="ECO:0000256" key="1">
    <source>
        <dbReference type="SAM" id="MobiDB-lite"/>
    </source>
</evidence>
<name>A0A918XHW7_9ACTN</name>
<sequence length="229" mass="24945">MPQCIAAVFKAVLKPLQALLCPPKGRHSAGQLRRRRSTRVRRYAPRTPAAPPPLPSHPAARKSQLNAAERPHPKPPASPTPPASLEPPTVEIDADEIALVRPYFTAHEPEGEAERIQNRATARLCQWGADLWSDPDPVLRFGPAPAGTRAYTLDEFRDPEPDPDPDPAVAPAPEPAPEAPAHPATAFHVPAPRPPSPRLPARMHELPHLSRIRARQQERLARNPAGVSA</sequence>
<organism evidence="2 3">
    <name type="scientific">Nocardiopsis kunsanensis</name>
    <dbReference type="NCBI Taxonomy" id="141693"/>
    <lineage>
        <taxon>Bacteria</taxon>
        <taxon>Bacillati</taxon>
        <taxon>Actinomycetota</taxon>
        <taxon>Actinomycetes</taxon>
        <taxon>Streptosporangiales</taxon>
        <taxon>Nocardiopsidaceae</taxon>
        <taxon>Nocardiopsis</taxon>
    </lineage>
</organism>
<feature type="compositionally biased region" description="Pro residues" evidence="1">
    <location>
        <begin position="74"/>
        <end position="85"/>
    </location>
</feature>
<feature type="region of interest" description="Disordered" evidence="1">
    <location>
        <begin position="154"/>
        <end position="207"/>
    </location>
</feature>
<feature type="region of interest" description="Disordered" evidence="1">
    <location>
        <begin position="21"/>
        <end position="88"/>
    </location>
</feature>